<dbReference type="PANTHER" id="PTHR36836">
    <property type="entry name" value="COLANIC ACID BIOSYNTHESIS PROTEIN WCAK"/>
    <property type="match status" value="1"/>
</dbReference>
<dbReference type="RefSeq" id="WP_101730269.1">
    <property type="nucleotide sequence ID" value="NZ_JABBPK010000001.1"/>
</dbReference>
<dbReference type="Proteomes" id="UP000588491">
    <property type="component" value="Unassembled WGS sequence"/>
</dbReference>
<evidence type="ECO:0000259" key="1">
    <source>
        <dbReference type="Pfam" id="PF04230"/>
    </source>
</evidence>
<gene>
    <name evidence="2" type="ORF">HHU08_07715</name>
</gene>
<dbReference type="AlphaFoldDB" id="A0A7Y0PLD6"/>
<sequence length="363" mass="41760">MRILYLGYLGVNNIGDEVCYEAFAQACERWLNEEYTLFSYPINAAKTLTELYVEKPFDIVVLGGGSLFQGNFFIDLALEAIEMKLPLYCYGTGIDYMTEETIESFKRGEFQLSFTNFHNKEINKEKIKKVIEYSTFAGLRGPLTHKYIKSLPPSSTSNYQIIGDSGMLFTPKIDDYIERKYLHDCNKKIIAVNWGTTNNILFGYDENKLKNQVIKACTNLLNKGYQIVIFPMWDLDIPHCKDLYESIKERGKVTFIPEVCTASQIYYFLSLCHFSLNLKLHANVLSASSGTPFIQLAYRSKGVDFAASIHQLPYTLLTNTNKLAETIEKKEYYLTSNKNRKKIRLAKERIVAKHKNFILSLKK</sequence>
<proteinExistence type="predicted"/>
<dbReference type="Pfam" id="PF04230">
    <property type="entry name" value="PS_pyruv_trans"/>
    <property type="match status" value="1"/>
</dbReference>
<name>A0A7Y0PLD6_9BACI</name>
<organism evidence="2 3">
    <name type="scientific">Niallia alba</name>
    <dbReference type="NCBI Taxonomy" id="2729105"/>
    <lineage>
        <taxon>Bacteria</taxon>
        <taxon>Bacillati</taxon>
        <taxon>Bacillota</taxon>
        <taxon>Bacilli</taxon>
        <taxon>Bacillales</taxon>
        <taxon>Bacillaceae</taxon>
        <taxon>Niallia</taxon>
    </lineage>
</organism>
<dbReference type="InterPro" id="IPR007345">
    <property type="entry name" value="Polysacch_pyruvyl_Trfase"/>
</dbReference>
<reference evidence="2 3" key="1">
    <citation type="submission" date="2020-04" db="EMBL/GenBank/DDBJ databases">
        <title>Bacillus sp. UniB3 isolated from commercial digestive syrup.</title>
        <authorList>
            <person name="Thorat V."/>
            <person name="Kirdat K."/>
            <person name="Tiwarekar B."/>
            <person name="Yadav A."/>
        </authorList>
    </citation>
    <scope>NUCLEOTIDE SEQUENCE [LARGE SCALE GENOMIC DNA]</scope>
    <source>
        <strain evidence="2 3">UniB3</strain>
    </source>
</reference>
<protein>
    <submittedName>
        <fullName evidence="2">Polysaccharide pyruvyl transferase family protein</fullName>
    </submittedName>
</protein>
<dbReference type="EMBL" id="JABBPK010000001">
    <property type="protein sequence ID" value="NMO76877.1"/>
    <property type="molecule type" value="Genomic_DNA"/>
</dbReference>
<evidence type="ECO:0000313" key="3">
    <source>
        <dbReference type="Proteomes" id="UP000588491"/>
    </source>
</evidence>
<keyword evidence="3" id="KW-1185">Reference proteome</keyword>
<comment type="caution">
    <text evidence="2">The sequence shown here is derived from an EMBL/GenBank/DDBJ whole genome shotgun (WGS) entry which is preliminary data.</text>
</comment>
<dbReference type="GO" id="GO:0016740">
    <property type="term" value="F:transferase activity"/>
    <property type="evidence" value="ECO:0007669"/>
    <property type="project" value="UniProtKB-KW"/>
</dbReference>
<accession>A0A7Y0PLD6</accession>
<dbReference type="PANTHER" id="PTHR36836:SF1">
    <property type="entry name" value="COLANIC ACID BIOSYNTHESIS PROTEIN WCAK"/>
    <property type="match status" value="1"/>
</dbReference>
<evidence type="ECO:0000313" key="2">
    <source>
        <dbReference type="EMBL" id="NMO76877.1"/>
    </source>
</evidence>
<feature type="domain" description="Polysaccharide pyruvyl transferase" evidence="1">
    <location>
        <begin position="13"/>
        <end position="298"/>
    </location>
</feature>
<keyword evidence="2" id="KW-0808">Transferase</keyword>